<feature type="non-terminal residue" evidence="3">
    <location>
        <position position="1"/>
    </location>
</feature>
<accession>A0A813K4J2</accession>
<dbReference type="PROSITE" id="PS50106">
    <property type="entry name" value="PDZ"/>
    <property type="match status" value="1"/>
</dbReference>
<feature type="domain" description="PDZ" evidence="2">
    <location>
        <begin position="2"/>
        <end position="64"/>
    </location>
</feature>
<gene>
    <name evidence="3" type="ORF">PGLA2088_LOCUS28507</name>
</gene>
<dbReference type="AlphaFoldDB" id="A0A813K4J2"/>
<evidence type="ECO:0000259" key="2">
    <source>
        <dbReference type="PROSITE" id="PS50106"/>
    </source>
</evidence>
<feature type="region of interest" description="Disordered" evidence="1">
    <location>
        <begin position="108"/>
        <end position="156"/>
    </location>
</feature>
<sequence length="156" mass="16363">FRAQLLRSRHSESWGLTLDGPWISVVGVVPGTPAANWNARCTPGEDLRVGDRVLRLGGLDVGGIGLGGGSGAAAAWRGFLANSECQVEVVAQRPSVACQGSAWARSASFGAAASPPPGPPRAQLRHKQHEEQQQQPAQEPEQEPLLQPCSSTATPQ</sequence>
<comment type="caution">
    <text evidence="3">The sequence shown here is derived from an EMBL/GenBank/DDBJ whole genome shotgun (WGS) entry which is preliminary data.</text>
</comment>
<evidence type="ECO:0000256" key="1">
    <source>
        <dbReference type="SAM" id="MobiDB-lite"/>
    </source>
</evidence>
<feature type="non-terminal residue" evidence="3">
    <location>
        <position position="156"/>
    </location>
</feature>
<dbReference type="EMBL" id="CAJNNW010027904">
    <property type="protein sequence ID" value="CAE8693739.1"/>
    <property type="molecule type" value="Genomic_DNA"/>
</dbReference>
<feature type="compositionally biased region" description="Low complexity" evidence="1">
    <location>
        <begin position="133"/>
        <end position="148"/>
    </location>
</feature>
<name>A0A813K4J2_POLGL</name>
<proteinExistence type="predicted"/>
<dbReference type="InterPro" id="IPR001478">
    <property type="entry name" value="PDZ"/>
</dbReference>
<dbReference type="SUPFAM" id="SSF50156">
    <property type="entry name" value="PDZ domain-like"/>
    <property type="match status" value="1"/>
</dbReference>
<protein>
    <recommendedName>
        <fullName evidence="2">PDZ domain-containing protein</fullName>
    </recommendedName>
</protein>
<evidence type="ECO:0000313" key="4">
    <source>
        <dbReference type="Proteomes" id="UP000626109"/>
    </source>
</evidence>
<reference evidence="3" key="1">
    <citation type="submission" date="2021-02" db="EMBL/GenBank/DDBJ databases">
        <authorList>
            <person name="Dougan E. K."/>
            <person name="Rhodes N."/>
            <person name="Thang M."/>
            <person name="Chan C."/>
        </authorList>
    </citation>
    <scope>NUCLEOTIDE SEQUENCE</scope>
</reference>
<dbReference type="Proteomes" id="UP000626109">
    <property type="component" value="Unassembled WGS sequence"/>
</dbReference>
<evidence type="ECO:0000313" key="3">
    <source>
        <dbReference type="EMBL" id="CAE8693739.1"/>
    </source>
</evidence>
<organism evidence="3 4">
    <name type="scientific">Polarella glacialis</name>
    <name type="common">Dinoflagellate</name>
    <dbReference type="NCBI Taxonomy" id="89957"/>
    <lineage>
        <taxon>Eukaryota</taxon>
        <taxon>Sar</taxon>
        <taxon>Alveolata</taxon>
        <taxon>Dinophyceae</taxon>
        <taxon>Suessiales</taxon>
        <taxon>Suessiaceae</taxon>
        <taxon>Polarella</taxon>
    </lineage>
</organism>
<dbReference type="InterPro" id="IPR036034">
    <property type="entry name" value="PDZ_sf"/>
</dbReference>